<keyword evidence="1" id="KW-0472">Membrane</keyword>
<gene>
    <name evidence="2" type="ORF">BRM9_1004</name>
    <name evidence="3" type="ORF">MB9_1338</name>
</gene>
<evidence type="ECO:0000313" key="3">
    <source>
        <dbReference type="EMBL" id="CEL24975.1"/>
    </source>
</evidence>
<keyword evidence="5" id="KW-1185">Reference proteome</keyword>
<dbReference type="EMBL" id="CP006933">
    <property type="protein sequence ID" value="AIS31820.1"/>
    <property type="molecule type" value="Genomic_DNA"/>
</dbReference>
<evidence type="ECO:0000313" key="5">
    <source>
        <dbReference type="Proteomes" id="UP000062768"/>
    </source>
</evidence>
<dbReference type="GeneID" id="26739583"/>
<feature type="transmembrane region" description="Helical" evidence="1">
    <location>
        <begin position="120"/>
        <end position="139"/>
    </location>
</feature>
<dbReference type="InterPro" id="IPR058927">
    <property type="entry name" value="OB_2TM"/>
</dbReference>
<proteinExistence type="predicted"/>
<dbReference type="AlphaFoldDB" id="A0A089ZFQ4"/>
<dbReference type="Pfam" id="PF26045">
    <property type="entry name" value="OB_2TM_halo"/>
    <property type="match status" value="1"/>
</dbReference>
<name>A0A089ZFQ4_METFO</name>
<evidence type="ECO:0000313" key="2">
    <source>
        <dbReference type="EMBL" id="AIS31820.1"/>
    </source>
</evidence>
<dbReference type="Proteomes" id="UP000029661">
    <property type="component" value="Chromosome"/>
</dbReference>
<dbReference type="RefSeq" id="WP_048085037.1">
    <property type="nucleotide sequence ID" value="NZ_CP006933.1"/>
</dbReference>
<dbReference type="PATRIC" id="fig|2162.10.peg.1400"/>
<keyword evidence="1" id="KW-1133">Transmembrane helix</keyword>
<sequence length="154" mass="17759">MKLNTPLKRMVTGLILVAVLAILCSNYATEYEYHQKYPSYGALISDYPEGEVVNVGGTVTHIGSSQFQILENYHGQNINLSINSSTPVNLEDQVSVVGVLGPNHTIIQVERVEVNEYWKYLFLLLRSFLAVILLIFIFYRYWSFDWKNFEFGRR</sequence>
<protein>
    <submittedName>
        <fullName evidence="3">Putative membrane protein</fullName>
    </submittedName>
</protein>
<dbReference type="OrthoDB" id="71477at2157"/>
<dbReference type="Proteomes" id="UP000062768">
    <property type="component" value="Chromosome I"/>
</dbReference>
<reference evidence="3" key="2">
    <citation type="submission" date="2014-09" db="EMBL/GenBank/DDBJ databases">
        <authorList>
            <person name="Bishop-Lilly K.A."/>
            <person name="Broomall S.M."/>
            <person name="Chain P.S."/>
            <person name="Chertkov O."/>
            <person name="Coyne S.R."/>
            <person name="Daligault H.E."/>
            <person name="Davenport K.W."/>
            <person name="Erkkila T."/>
            <person name="Frey K.G."/>
            <person name="Gibbons H.S."/>
            <person name="Gu W."/>
            <person name="Jaissle J."/>
            <person name="Johnson S.L."/>
            <person name="Koroleva G.I."/>
            <person name="Ladner J.T."/>
            <person name="Lo C.-C."/>
            <person name="Minogue T.D."/>
            <person name="Munk C."/>
            <person name="Palacios G.F."/>
            <person name="Redden C.L."/>
            <person name="Rosenzweig C.N."/>
            <person name="Scholz M.B."/>
            <person name="Teshima H."/>
            <person name="Xu Y."/>
        </authorList>
    </citation>
    <scope>NUCLEOTIDE SEQUENCE</scope>
    <source>
        <strain evidence="3">Mb9</strain>
    </source>
</reference>
<accession>A0A089ZFQ4</accession>
<dbReference type="EMBL" id="LN734822">
    <property type="protein sequence ID" value="CEL24975.1"/>
    <property type="molecule type" value="Genomic_DNA"/>
</dbReference>
<reference evidence="2" key="1">
    <citation type="submission" date="2013-12" db="EMBL/GenBank/DDBJ databases">
        <title>The complete genome sequence of Methanobacterium sp. BRM9.</title>
        <authorList>
            <consortium name="Pastoral Greenhouse Gas Research Consortium"/>
            <person name="Kelly W.J."/>
            <person name="Leahy S.C."/>
            <person name="Perry R."/>
            <person name="Li D."/>
            <person name="Altermann E."/>
            <person name="Lambie S.C."/>
            <person name="Attwood G.T."/>
        </authorList>
    </citation>
    <scope>NUCLEOTIDE SEQUENCE [LARGE SCALE GENOMIC DNA]</scope>
    <source>
        <strain evidence="2">BRM9</strain>
    </source>
</reference>
<dbReference type="KEGG" id="mfc:BRM9_1004"/>
<keyword evidence="1" id="KW-0812">Transmembrane</keyword>
<evidence type="ECO:0000313" key="4">
    <source>
        <dbReference type="Proteomes" id="UP000029661"/>
    </source>
</evidence>
<organism evidence="2 4">
    <name type="scientific">Methanobacterium formicicum</name>
    <dbReference type="NCBI Taxonomy" id="2162"/>
    <lineage>
        <taxon>Archaea</taxon>
        <taxon>Methanobacteriati</taxon>
        <taxon>Methanobacteriota</taxon>
        <taxon>Methanomada group</taxon>
        <taxon>Methanobacteria</taxon>
        <taxon>Methanobacteriales</taxon>
        <taxon>Methanobacteriaceae</taxon>
        <taxon>Methanobacterium</taxon>
    </lineage>
</organism>
<evidence type="ECO:0000256" key="1">
    <source>
        <dbReference type="SAM" id="Phobius"/>
    </source>
</evidence>